<sequence length="94" mass="11320">MFLFSNTHECTHCFKVVLKMILKYFLPNEEYSFEELDEKTAKVKGLWMWLMVGLIWLDRKGFEIENVGIFDYQKFNKEGETYLIDFYGKEIGEI</sequence>
<gene>
    <name evidence="1" type="ORF">COW91_00830</name>
</gene>
<evidence type="ECO:0000313" key="1">
    <source>
        <dbReference type="EMBL" id="PIP69189.1"/>
    </source>
</evidence>
<name>A0A2H0CHG3_9BACT</name>
<protein>
    <submittedName>
        <fullName evidence="1">Uncharacterized protein</fullName>
    </submittedName>
</protein>
<organism evidence="1 2">
    <name type="scientific">Candidatus Nomurabacteria bacterium CG22_combo_CG10-13_8_21_14_all_32_8</name>
    <dbReference type="NCBI Taxonomy" id="1974732"/>
    <lineage>
        <taxon>Bacteria</taxon>
        <taxon>Candidatus Nomuraibacteriota</taxon>
    </lineage>
</organism>
<dbReference type="EMBL" id="PCTI01000010">
    <property type="protein sequence ID" value="PIP69189.1"/>
    <property type="molecule type" value="Genomic_DNA"/>
</dbReference>
<evidence type="ECO:0000313" key="2">
    <source>
        <dbReference type="Proteomes" id="UP000229176"/>
    </source>
</evidence>
<dbReference type="Proteomes" id="UP000229176">
    <property type="component" value="Unassembled WGS sequence"/>
</dbReference>
<reference evidence="1 2" key="1">
    <citation type="submission" date="2017-09" db="EMBL/GenBank/DDBJ databases">
        <title>Depth-based differentiation of microbial function through sediment-hosted aquifers and enrichment of novel symbionts in the deep terrestrial subsurface.</title>
        <authorList>
            <person name="Probst A.J."/>
            <person name="Ladd B."/>
            <person name="Jarett J.K."/>
            <person name="Geller-Mcgrath D.E."/>
            <person name="Sieber C.M."/>
            <person name="Emerson J.B."/>
            <person name="Anantharaman K."/>
            <person name="Thomas B.C."/>
            <person name="Malmstrom R."/>
            <person name="Stieglmeier M."/>
            <person name="Klingl A."/>
            <person name="Woyke T."/>
            <person name="Ryan C.M."/>
            <person name="Banfield J.F."/>
        </authorList>
    </citation>
    <scope>NUCLEOTIDE SEQUENCE [LARGE SCALE GENOMIC DNA]</scope>
    <source>
        <strain evidence="1">CG22_combo_CG10-13_8_21_14_all_32_8</strain>
    </source>
</reference>
<dbReference type="AlphaFoldDB" id="A0A2H0CHG3"/>
<proteinExistence type="predicted"/>
<comment type="caution">
    <text evidence="1">The sequence shown here is derived from an EMBL/GenBank/DDBJ whole genome shotgun (WGS) entry which is preliminary data.</text>
</comment>
<accession>A0A2H0CHG3</accession>